<name>A0A3A6WKB9_9FIRM</name>
<evidence type="ECO:0000313" key="1">
    <source>
        <dbReference type="EMBL" id="RJY49980.1"/>
    </source>
</evidence>
<comment type="caution">
    <text evidence="1">The sequence shown here is derived from an EMBL/GenBank/DDBJ whole genome shotgun (WGS) entry which is preliminary data.</text>
</comment>
<dbReference type="Proteomes" id="UP000277803">
    <property type="component" value="Unassembled WGS sequence"/>
</dbReference>
<organism evidence="1 2">
    <name type="scientific">Veillonella atypica</name>
    <dbReference type="NCBI Taxonomy" id="39777"/>
    <lineage>
        <taxon>Bacteria</taxon>
        <taxon>Bacillati</taxon>
        <taxon>Bacillota</taxon>
        <taxon>Negativicutes</taxon>
        <taxon>Veillonellales</taxon>
        <taxon>Veillonellaceae</taxon>
        <taxon>Veillonella</taxon>
    </lineage>
</organism>
<proteinExistence type="predicted"/>
<dbReference type="AlphaFoldDB" id="A0A3A6WKB9"/>
<protein>
    <submittedName>
        <fullName evidence="1">Uncharacterized protein</fullName>
    </submittedName>
</protein>
<accession>A0A3A6WKB9</accession>
<dbReference type="RefSeq" id="WP_119982877.1">
    <property type="nucleotide sequence ID" value="NZ_QXZZ01000036.1"/>
</dbReference>
<evidence type="ECO:0000313" key="2">
    <source>
        <dbReference type="Proteomes" id="UP000277803"/>
    </source>
</evidence>
<dbReference type="EMBL" id="QXZZ01000036">
    <property type="protein sequence ID" value="RJY49980.1"/>
    <property type="molecule type" value="Genomic_DNA"/>
</dbReference>
<sequence length="59" mass="6937">MLLKILFKLEAISIEFQAWLRLKQKQQIEKLIEENESDIAELKTQNSYLKGLLKNYAGI</sequence>
<gene>
    <name evidence="1" type="ORF">D2965_08420</name>
</gene>
<reference evidence="1 2" key="1">
    <citation type="submission" date="2018-09" db="EMBL/GenBank/DDBJ databases">
        <title>Genome sequence of Veillonella atypica isolated from periodontal Korean patients.</title>
        <authorList>
            <person name="Lee J.-H."/>
            <person name="Moon J.-H."/>
            <person name="Shin S.-Y."/>
        </authorList>
    </citation>
    <scope>NUCLEOTIDE SEQUENCE [LARGE SCALE GENOMIC DNA]</scope>
    <source>
        <strain evidence="1 2">KHUD_V1</strain>
    </source>
</reference>